<feature type="transmembrane region" description="Helical" evidence="1">
    <location>
        <begin position="26"/>
        <end position="45"/>
    </location>
</feature>
<evidence type="ECO:0000256" key="1">
    <source>
        <dbReference type="SAM" id="Phobius"/>
    </source>
</evidence>
<organism evidence="2 3">
    <name type="scientific">Sphingomonas floccifaciens</name>
    <dbReference type="NCBI Taxonomy" id="1844115"/>
    <lineage>
        <taxon>Bacteria</taxon>
        <taxon>Pseudomonadati</taxon>
        <taxon>Pseudomonadota</taxon>
        <taxon>Alphaproteobacteria</taxon>
        <taxon>Sphingomonadales</taxon>
        <taxon>Sphingomonadaceae</taxon>
        <taxon>Sphingomonas</taxon>
    </lineage>
</organism>
<proteinExistence type="predicted"/>
<evidence type="ECO:0000313" key="3">
    <source>
        <dbReference type="Proteomes" id="UP001597283"/>
    </source>
</evidence>
<accession>A0ABW4N988</accession>
<protein>
    <recommendedName>
        <fullName evidence="4">DUF202 domain-containing protein</fullName>
    </recommendedName>
</protein>
<keyword evidence="1" id="KW-1133">Transmembrane helix</keyword>
<keyword evidence="3" id="KW-1185">Reference proteome</keyword>
<name>A0ABW4N988_9SPHN</name>
<feature type="transmembrane region" description="Helical" evidence="1">
    <location>
        <begin position="51"/>
        <end position="69"/>
    </location>
</feature>
<reference evidence="3" key="1">
    <citation type="journal article" date="2019" name="Int. J. Syst. Evol. Microbiol.">
        <title>The Global Catalogue of Microorganisms (GCM) 10K type strain sequencing project: providing services to taxonomists for standard genome sequencing and annotation.</title>
        <authorList>
            <consortium name="The Broad Institute Genomics Platform"/>
            <consortium name="The Broad Institute Genome Sequencing Center for Infectious Disease"/>
            <person name="Wu L."/>
            <person name="Ma J."/>
        </authorList>
    </citation>
    <scope>NUCLEOTIDE SEQUENCE [LARGE SCALE GENOMIC DNA]</scope>
    <source>
        <strain evidence="3">Q85</strain>
    </source>
</reference>
<gene>
    <name evidence="2" type="ORF">ACFSC3_03090</name>
</gene>
<dbReference type="EMBL" id="JBHUFC010000002">
    <property type="protein sequence ID" value="MFD1786551.1"/>
    <property type="molecule type" value="Genomic_DNA"/>
</dbReference>
<dbReference type="RefSeq" id="WP_380938647.1">
    <property type="nucleotide sequence ID" value="NZ_JBHUFC010000002.1"/>
</dbReference>
<sequence length="83" mass="8980">MSDLPDPRSEDYKLALAHAVLGPHRLGLVLAAVGVVIAVVRGTVLPGIPRVVPVLCIALALGLMVIGTIRRIQMQVRHMRNQR</sequence>
<dbReference type="Proteomes" id="UP001597283">
    <property type="component" value="Unassembled WGS sequence"/>
</dbReference>
<evidence type="ECO:0008006" key="4">
    <source>
        <dbReference type="Google" id="ProtNLM"/>
    </source>
</evidence>
<evidence type="ECO:0000313" key="2">
    <source>
        <dbReference type="EMBL" id="MFD1786551.1"/>
    </source>
</evidence>
<keyword evidence="1" id="KW-0812">Transmembrane</keyword>
<keyword evidence="1" id="KW-0472">Membrane</keyword>
<comment type="caution">
    <text evidence="2">The sequence shown here is derived from an EMBL/GenBank/DDBJ whole genome shotgun (WGS) entry which is preliminary data.</text>
</comment>